<dbReference type="Gene3D" id="2.60.40.1260">
    <property type="entry name" value="Lamin Tail domain"/>
    <property type="match status" value="1"/>
</dbReference>
<dbReference type="PROSITE" id="PS51841">
    <property type="entry name" value="LTD"/>
    <property type="match status" value="1"/>
</dbReference>
<organism evidence="3 4">
    <name type="scientific">Brachybacterium halotolerans</name>
    <dbReference type="NCBI Taxonomy" id="2795215"/>
    <lineage>
        <taxon>Bacteria</taxon>
        <taxon>Bacillati</taxon>
        <taxon>Actinomycetota</taxon>
        <taxon>Actinomycetes</taxon>
        <taxon>Micrococcales</taxon>
        <taxon>Dermabacteraceae</taxon>
        <taxon>Brachybacterium</taxon>
    </lineage>
</organism>
<accession>A0ABS1BCF2</accession>
<protein>
    <submittedName>
        <fullName evidence="3">Lamin tail domain-containing protein</fullName>
    </submittedName>
</protein>
<sequence length="177" mass="19847">MHLPLLQRARFQDVRVRPLLALMLLLALVAGPIAVAPSADAATKKPLDIVKIVYDPSGRDTWKNGHLNKEYIVLKNTGKKTLSLTGYTLRDNGPQRFRFPKGTKIKPGKTLTIRSGKGKNTSSTLYWGTKSYIWNNTHDTARTYNSKGKKLESCSYKKLTKKATKKYVRTTATTAYC</sequence>
<gene>
    <name evidence="3" type="ORF">I8D64_13090</name>
</gene>
<evidence type="ECO:0000256" key="1">
    <source>
        <dbReference type="SAM" id="SignalP"/>
    </source>
</evidence>
<evidence type="ECO:0000259" key="2">
    <source>
        <dbReference type="PROSITE" id="PS51841"/>
    </source>
</evidence>
<evidence type="ECO:0000313" key="4">
    <source>
        <dbReference type="Proteomes" id="UP000612352"/>
    </source>
</evidence>
<dbReference type="InterPro" id="IPR001322">
    <property type="entry name" value="Lamin_tail_dom"/>
</dbReference>
<feature type="signal peptide" evidence="1">
    <location>
        <begin position="1"/>
        <end position="41"/>
    </location>
</feature>
<keyword evidence="1" id="KW-0732">Signal</keyword>
<dbReference type="EMBL" id="JAEDAJ010000008">
    <property type="protein sequence ID" value="MBK0332330.1"/>
    <property type="molecule type" value="Genomic_DNA"/>
</dbReference>
<feature type="domain" description="LTD" evidence="2">
    <location>
        <begin position="31"/>
        <end position="171"/>
    </location>
</feature>
<dbReference type="SUPFAM" id="SSF74853">
    <property type="entry name" value="Lamin A/C globular tail domain"/>
    <property type="match status" value="1"/>
</dbReference>
<dbReference type="RefSeq" id="WP_200503227.1">
    <property type="nucleotide sequence ID" value="NZ_JAEDAJ010000008.1"/>
</dbReference>
<dbReference type="Proteomes" id="UP000612352">
    <property type="component" value="Unassembled WGS sequence"/>
</dbReference>
<keyword evidence="4" id="KW-1185">Reference proteome</keyword>
<dbReference type="InterPro" id="IPR036415">
    <property type="entry name" value="Lamin_tail_dom_sf"/>
</dbReference>
<dbReference type="Pfam" id="PF00932">
    <property type="entry name" value="LTD"/>
    <property type="match status" value="1"/>
</dbReference>
<proteinExistence type="predicted"/>
<name>A0ABS1BCF2_9MICO</name>
<feature type="chain" id="PRO_5045991243" evidence="1">
    <location>
        <begin position="42"/>
        <end position="177"/>
    </location>
</feature>
<reference evidence="3 4" key="1">
    <citation type="submission" date="2020-12" db="EMBL/GenBank/DDBJ databases">
        <title>Brachybacterium sp. MASK1Z-5, whole genome shotgun sequence.</title>
        <authorList>
            <person name="Tuo L."/>
        </authorList>
    </citation>
    <scope>NUCLEOTIDE SEQUENCE [LARGE SCALE GENOMIC DNA]</scope>
    <source>
        <strain evidence="3 4">MASK1Z-5</strain>
    </source>
</reference>
<evidence type="ECO:0000313" key="3">
    <source>
        <dbReference type="EMBL" id="MBK0332330.1"/>
    </source>
</evidence>
<comment type="caution">
    <text evidence="3">The sequence shown here is derived from an EMBL/GenBank/DDBJ whole genome shotgun (WGS) entry which is preliminary data.</text>
</comment>